<evidence type="ECO:0000313" key="3">
    <source>
        <dbReference type="Proteomes" id="UP000186218"/>
    </source>
</evidence>
<evidence type="ECO:0000256" key="1">
    <source>
        <dbReference type="SAM" id="MobiDB-lite"/>
    </source>
</evidence>
<reference evidence="2 3" key="1">
    <citation type="submission" date="2017-01" db="EMBL/GenBank/DDBJ databases">
        <authorList>
            <person name="Mah S.A."/>
            <person name="Swanson W.J."/>
            <person name="Moy G.W."/>
            <person name="Vacquier V.D."/>
        </authorList>
    </citation>
    <scope>NUCLEOTIDE SEQUENCE [LARGE SCALE GENOMIC DNA]</scope>
    <source>
        <strain evidence="2 3">CPCC 203464</strain>
    </source>
</reference>
<accession>A0A1N7HE61</accession>
<keyword evidence="3" id="KW-1185">Reference proteome</keyword>
<dbReference type="Proteomes" id="UP000186218">
    <property type="component" value="Unassembled WGS sequence"/>
</dbReference>
<dbReference type="RefSeq" id="WP_076482859.1">
    <property type="nucleotide sequence ID" value="NZ_FTNT01000016.1"/>
</dbReference>
<dbReference type="OrthoDB" id="4578837at2"/>
<organism evidence="2 3">
    <name type="scientific">Williamsia sterculiae</name>
    <dbReference type="NCBI Taxonomy" id="1344003"/>
    <lineage>
        <taxon>Bacteria</taxon>
        <taxon>Bacillati</taxon>
        <taxon>Actinomycetota</taxon>
        <taxon>Actinomycetes</taxon>
        <taxon>Mycobacteriales</taxon>
        <taxon>Nocardiaceae</taxon>
        <taxon>Williamsia</taxon>
    </lineage>
</organism>
<gene>
    <name evidence="2" type="ORF">SAMN05445060_4069</name>
</gene>
<protein>
    <submittedName>
        <fullName evidence="2">Uncharacterized protein</fullName>
    </submittedName>
</protein>
<dbReference type="STRING" id="1344003.SAMN05445060_4069"/>
<feature type="region of interest" description="Disordered" evidence="1">
    <location>
        <begin position="75"/>
        <end position="117"/>
    </location>
</feature>
<evidence type="ECO:0000313" key="2">
    <source>
        <dbReference type="EMBL" id="SIS23167.1"/>
    </source>
</evidence>
<dbReference type="AlphaFoldDB" id="A0A1N7HE61"/>
<dbReference type="InterPro" id="IPR036911">
    <property type="entry name" value="ICAT_sf"/>
</dbReference>
<name>A0A1N7HE61_9NOCA</name>
<sequence>MSSPAIDFASIESQVRAEADRKVEVLRAIVDTHTQLTAARDAFFADDARRVAELSALTKEASDLGLDTKHIKPFEVSRLSPSRGESRRRASRPRKPSSPAPRVTDAVSADRTGEAQS</sequence>
<dbReference type="SUPFAM" id="SSF81730">
    <property type="entry name" value="beta-catenin-interacting protein ICAT"/>
    <property type="match status" value="1"/>
</dbReference>
<dbReference type="EMBL" id="FTNT01000016">
    <property type="protein sequence ID" value="SIS23167.1"/>
    <property type="molecule type" value="Genomic_DNA"/>
</dbReference>
<dbReference type="GO" id="GO:0008013">
    <property type="term" value="F:beta-catenin binding"/>
    <property type="evidence" value="ECO:0007669"/>
    <property type="project" value="InterPro"/>
</dbReference>
<proteinExistence type="predicted"/>